<dbReference type="RefSeq" id="WP_207053309.1">
    <property type="nucleotide sequence ID" value="NZ_JAFIMU010000007.1"/>
</dbReference>
<reference evidence="1 2" key="1">
    <citation type="submission" date="2021-02" db="EMBL/GenBank/DDBJ databases">
        <title>De Novo genome assembly of isolated myxobacteria.</title>
        <authorList>
            <person name="Stevens D.C."/>
        </authorList>
    </citation>
    <scope>NUCLEOTIDE SEQUENCE [LARGE SCALE GENOMIC DNA]</scope>
    <source>
        <strain evidence="1 2">ATCC 29039</strain>
    </source>
</reference>
<organism evidence="1 2">
    <name type="scientific">Corallococcus macrosporus</name>
    <dbReference type="NCBI Taxonomy" id="35"/>
    <lineage>
        <taxon>Bacteria</taxon>
        <taxon>Pseudomonadati</taxon>
        <taxon>Myxococcota</taxon>
        <taxon>Myxococcia</taxon>
        <taxon>Myxococcales</taxon>
        <taxon>Cystobacterineae</taxon>
        <taxon>Myxococcaceae</taxon>
        <taxon>Corallococcus</taxon>
    </lineage>
</organism>
<keyword evidence="2" id="KW-1185">Reference proteome</keyword>
<protein>
    <submittedName>
        <fullName evidence="1">DUF2381 family protein</fullName>
    </submittedName>
</protein>
<dbReference type="EMBL" id="JAFIMU010000007">
    <property type="protein sequence ID" value="MBN8229864.1"/>
    <property type="molecule type" value="Genomic_DNA"/>
</dbReference>
<dbReference type="Proteomes" id="UP000664052">
    <property type="component" value="Unassembled WGS sequence"/>
</dbReference>
<name>A0ABS3DE08_9BACT</name>
<evidence type="ECO:0000313" key="2">
    <source>
        <dbReference type="Proteomes" id="UP000664052"/>
    </source>
</evidence>
<gene>
    <name evidence="1" type="ORF">JYK02_20325</name>
</gene>
<proteinExistence type="predicted"/>
<evidence type="ECO:0000313" key="1">
    <source>
        <dbReference type="EMBL" id="MBN8229864.1"/>
    </source>
</evidence>
<comment type="caution">
    <text evidence="1">The sequence shown here is derived from an EMBL/GenBank/DDBJ whole genome shotgun (WGS) entry which is preliminary data.</text>
</comment>
<dbReference type="Pfam" id="PF09544">
    <property type="entry name" value="DUF2381"/>
    <property type="match status" value="1"/>
</dbReference>
<sequence length="154" mass="16299">MLLLLIPLLAAAHGGVCDEDCASAGLTAMLSEDLLDQKGVRALEVKTSEATSSDPMFQVRTFRSVLRVAVQLEFPGRTSLPGKVSKASLSGPKQQALRVVATRQLDPTSEAGTARIIVEAEATVLEAGGVYTLELQDPEGTRLLVLPGVRFPSL</sequence>
<accession>A0ABS3DE08</accession>
<dbReference type="InterPro" id="IPR011754">
    <property type="entry name" value="Mxa_paralog_2268"/>
</dbReference>